<evidence type="ECO:0000313" key="2">
    <source>
        <dbReference type="Proteomes" id="UP000680656"/>
    </source>
</evidence>
<dbReference type="EMBL" id="CP075546">
    <property type="protein sequence ID" value="QVV90633.1"/>
    <property type="molecule type" value="Genomic_DNA"/>
</dbReference>
<dbReference type="AlphaFoldDB" id="A0A8E7B510"/>
<dbReference type="RefSeq" id="WP_214421399.1">
    <property type="nucleotide sequence ID" value="NZ_JAXCMI010000019.1"/>
</dbReference>
<gene>
    <name evidence="1" type="ORF">KHC33_12765</name>
</gene>
<keyword evidence="2" id="KW-1185">Reference proteome</keyword>
<organism evidence="1 2">
    <name type="scientific">Methanospirillum purgamenti</name>
    <dbReference type="NCBI Taxonomy" id="2834276"/>
    <lineage>
        <taxon>Archaea</taxon>
        <taxon>Methanobacteriati</taxon>
        <taxon>Methanobacteriota</taxon>
        <taxon>Stenosarchaea group</taxon>
        <taxon>Methanomicrobia</taxon>
        <taxon>Methanomicrobiales</taxon>
        <taxon>Methanospirillaceae</taxon>
        <taxon>Methanospirillum</taxon>
    </lineage>
</organism>
<evidence type="ECO:0000313" key="1">
    <source>
        <dbReference type="EMBL" id="QVV90633.1"/>
    </source>
</evidence>
<sequence>MADFEEQSVLRSVVRKLATPFASKNTLNTLINTILTDNPWGCTSYVSGGSTLPAVSKSSEYYSGIIIYENTEGKQIGKISVRSKTAGGFDTNIATILGNSAIETAMGGTGSHDSSTDSYNVTLKCHSSDGELFNVTFRRNKVAITSFDSVAIQNTIETWADTVPELA</sequence>
<proteinExistence type="predicted"/>
<protein>
    <submittedName>
        <fullName evidence="1">Uncharacterized protein</fullName>
    </submittedName>
</protein>
<reference evidence="1 2" key="1">
    <citation type="submission" date="2021-05" db="EMBL/GenBank/DDBJ databases">
        <title>A novel Methanospirillum isolate from a pyrite-forming mixed culture.</title>
        <authorList>
            <person name="Bunk B."/>
            <person name="Sproer C."/>
            <person name="Spring S."/>
            <person name="Pester M."/>
        </authorList>
    </citation>
    <scope>NUCLEOTIDE SEQUENCE [LARGE SCALE GENOMIC DNA]</scope>
    <source>
        <strain evidence="1 2">J.3.6.1-F.2.7.3</strain>
    </source>
</reference>
<name>A0A8E7B510_9EURY</name>
<dbReference type="Proteomes" id="UP000680656">
    <property type="component" value="Chromosome"/>
</dbReference>
<dbReference type="KEGG" id="mrtj:KHC33_12765"/>
<accession>A0A8E7B510</accession>